<dbReference type="PANTHER" id="PTHR22946">
    <property type="entry name" value="DIENELACTONE HYDROLASE DOMAIN-CONTAINING PROTEIN-RELATED"/>
    <property type="match status" value="1"/>
</dbReference>
<feature type="domain" description="4-O-methyl-glucuronoyl methylesterase-like" evidence="4">
    <location>
        <begin position="188"/>
        <end position="333"/>
    </location>
</feature>
<reference evidence="5 6" key="1">
    <citation type="submission" date="2021-04" db="EMBL/GenBank/DDBJ databases">
        <title>Paenibacillus sp. DLE-14 whole genome sequence.</title>
        <authorList>
            <person name="Ham Y.J."/>
        </authorList>
    </citation>
    <scope>NUCLEOTIDE SEQUENCE [LARGE SCALE GENOMIC DNA]</scope>
    <source>
        <strain evidence="5 6">DLE-14</strain>
    </source>
</reference>
<dbReference type="InterPro" id="IPR054579">
    <property type="entry name" value="GCE-like_dom"/>
</dbReference>
<dbReference type="InterPro" id="IPR029058">
    <property type="entry name" value="AB_hydrolase_fold"/>
</dbReference>
<accession>A0ABS5CKG9</accession>
<dbReference type="Proteomes" id="UP000673394">
    <property type="component" value="Unassembled WGS sequence"/>
</dbReference>
<keyword evidence="3" id="KW-0378">Hydrolase</keyword>
<dbReference type="InterPro" id="IPR050261">
    <property type="entry name" value="FrsA_esterase"/>
</dbReference>
<keyword evidence="6" id="KW-1185">Reference proteome</keyword>
<evidence type="ECO:0000256" key="3">
    <source>
        <dbReference type="ARBA" id="ARBA00022801"/>
    </source>
</evidence>
<keyword evidence="1" id="KW-0719">Serine esterase</keyword>
<evidence type="ECO:0000256" key="2">
    <source>
        <dbReference type="ARBA" id="ARBA00022729"/>
    </source>
</evidence>
<evidence type="ECO:0000259" key="4">
    <source>
        <dbReference type="Pfam" id="PF22244"/>
    </source>
</evidence>
<sequence length="383" mass="42648">MQLSKEEQSVERSIPQLLVSLDGNEIDSAGEWMERRRPELLELFAEHVYGRQPVSRPQWMIFAVAAQEPCFNGRAVRKKIDIHFVGDGEGESGGQGRIRLTLYVPADTGEAEKKRWPAFLLLDHGRLSAVREGESPSTPFWPVEQIIDSGYGTAMIAAEDIDPDEHDGFRNGVHGLFDPNDRPRDGDAWGTISAWAWGLSRAMDYLETDPDVDSARVAVIGHSRGGKTALWAGALDERFAMVVSNESGCTGAAISRGKAGERVHQINTAFPHWFADNYKRYNEREEELPVDQHMLLAMIAPRLLYVSSAAEDEWADPASEYLSLQLAEPAYRLHGLGGLAAAPFPELDTPLHAERCGYHIRAGRHDLNEVDWTYVLAFAEGRL</sequence>
<organism evidence="5 6">
    <name type="scientific">Paenibacillus lignilyticus</name>
    <dbReference type="NCBI Taxonomy" id="1172615"/>
    <lineage>
        <taxon>Bacteria</taxon>
        <taxon>Bacillati</taxon>
        <taxon>Bacillota</taxon>
        <taxon>Bacilli</taxon>
        <taxon>Bacillales</taxon>
        <taxon>Paenibacillaceae</taxon>
        <taxon>Paenibacillus</taxon>
    </lineage>
</organism>
<gene>
    <name evidence="5" type="ORF">I8J30_27045</name>
</gene>
<dbReference type="EMBL" id="JAGKSP010000017">
    <property type="protein sequence ID" value="MBP3966366.1"/>
    <property type="molecule type" value="Genomic_DNA"/>
</dbReference>
<evidence type="ECO:0000256" key="1">
    <source>
        <dbReference type="ARBA" id="ARBA00022487"/>
    </source>
</evidence>
<dbReference type="SUPFAM" id="SSF53474">
    <property type="entry name" value="alpha/beta-Hydrolases"/>
    <property type="match status" value="1"/>
</dbReference>
<dbReference type="Pfam" id="PF22244">
    <property type="entry name" value="GCE_fung"/>
    <property type="match status" value="1"/>
</dbReference>
<protein>
    <submittedName>
        <fullName evidence="5">Acetylxylan esterase</fullName>
    </submittedName>
</protein>
<proteinExistence type="predicted"/>
<comment type="caution">
    <text evidence="5">The sequence shown here is derived from an EMBL/GenBank/DDBJ whole genome shotgun (WGS) entry which is preliminary data.</text>
</comment>
<dbReference type="Gene3D" id="3.40.50.1820">
    <property type="entry name" value="alpha/beta hydrolase"/>
    <property type="match status" value="1"/>
</dbReference>
<name>A0ABS5CKG9_9BACL</name>
<keyword evidence="2" id="KW-0732">Signal</keyword>
<evidence type="ECO:0000313" key="6">
    <source>
        <dbReference type="Proteomes" id="UP000673394"/>
    </source>
</evidence>
<evidence type="ECO:0000313" key="5">
    <source>
        <dbReference type="EMBL" id="MBP3966366.1"/>
    </source>
</evidence>